<evidence type="ECO:0000256" key="7">
    <source>
        <dbReference type="ARBA" id="ARBA00023224"/>
    </source>
</evidence>
<reference evidence="11" key="1">
    <citation type="journal article" date="2021" name="Arch. Virol.">
        <title>First complete genome characterization of swinepox virus directly from a clinical sample indicates divergence of a Eurasian-lineage virus.</title>
        <authorList>
            <person name="Aasdev A."/>
            <person name="Mishra A."/>
            <person name="Bora D.P."/>
            <person name="Kurkure N.V."/>
            <person name="Barman N.N."/>
            <person name="Raut A.A."/>
        </authorList>
    </citation>
    <scope>NUCLEOTIDE SEQUENCE</scope>
    <source>
        <strain evidence="11">SwPV/India-Assam/16</strain>
    </source>
</reference>
<evidence type="ECO:0000256" key="8">
    <source>
        <dbReference type="RuleBase" id="RU000688"/>
    </source>
</evidence>
<evidence type="ECO:0000256" key="5">
    <source>
        <dbReference type="ARBA" id="ARBA00023136"/>
    </source>
</evidence>
<evidence type="ECO:0000313" key="11">
    <source>
        <dbReference type="EMBL" id="QQG31638.1"/>
    </source>
</evidence>
<keyword evidence="6 8" id="KW-0675">Receptor</keyword>
<comment type="similarity">
    <text evidence="8">Belongs to the G-protein coupled receptor 1 family.</text>
</comment>
<accession>A0A881SYD3</accession>
<dbReference type="PANTHER" id="PTHR10489">
    <property type="entry name" value="CELL ADHESION MOLECULE"/>
    <property type="match status" value="1"/>
</dbReference>
<dbReference type="PROSITE" id="PS50262">
    <property type="entry name" value="G_PROTEIN_RECEP_F1_2"/>
    <property type="match status" value="1"/>
</dbReference>
<keyword evidence="7 8" id="KW-0807">Transducer</keyword>
<comment type="subcellular location">
    <subcellularLocation>
        <location evidence="1">Membrane</location>
        <topology evidence="1">Multi-pass membrane protein</topology>
    </subcellularLocation>
</comment>
<evidence type="ECO:0000256" key="9">
    <source>
        <dbReference type="SAM" id="Phobius"/>
    </source>
</evidence>
<dbReference type="GO" id="GO:0019722">
    <property type="term" value="P:calcium-mediated signaling"/>
    <property type="evidence" value="ECO:0007669"/>
    <property type="project" value="TreeGrafter"/>
</dbReference>
<dbReference type="Proteomes" id="UP000671927">
    <property type="component" value="Segment"/>
</dbReference>
<evidence type="ECO:0000259" key="10">
    <source>
        <dbReference type="PROSITE" id="PS50262"/>
    </source>
</evidence>
<dbReference type="InterPro" id="IPR000276">
    <property type="entry name" value="GPCR_Rhodpsn"/>
</dbReference>
<keyword evidence="5 9" id="KW-0472">Membrane</keyword>
<gene>
    <name evidence="11" type="primary">SwPV147</name>
</gene>
<evidence type="ECO:0000256" key="1">
    <source>
        <dbReference type="ARBA" id="ARBA00004141"/>
    </source>
</evidence>
<feature type="transmembrane region" description="Helical" evidence="9">
    <location>
        <begin position="96"/>
        <end position="114"/>
    </location>
</feature>
<dbReference type="InterPro" id="IPR050119">
    <property type="entry name" value="CCR1-9-like"/>
</dbReference>
<feature type="transmembrane region" description="Helical" evidence="9">
    <location>
        <begin position="60"/>
        <end position="84"/>
    </location>
</feature>
<evidence type="ECO:0000256" key="4">
    <source>
        <dbReference type="ARBA" id="ARBA00023040"/>
    </source>
</evidence>
<evidence type="ECO:0000256" key="3">
    <source>
        <dbReference type="ARBA" id="ARBA00022989"/>
    </source>
</evidence>
<dbReference type="InterPro" id="IPR017452">
    <property type="entry name" value="GPCR_Rhodpsn_7TM"/>
</dbReference>
<organism evidence="11">
    <name type="scientific">Swinepox virus</name>
    <name type="common">SWPV</name>
    <dbReference type="NCBI Taxonomy" id="10276"/>
    <lineage>
        <taxon>Viruses</taxon>
        <taxon>Varidnaviria</taxon>
        <taxon>Bamfordvirae</taxon>
        <taxon>Nucleocytoviricota</taxon>
        <taxon>Pokkesviricetes</taxon>
        <taxon>Chitovirales</taxon>
        <taxon>Poxviridae</taxon>
        <taxon>Chordopoxvirinae</taxon>
        <taxon>Suipoxvirus</taxon>
        <taxon>Suipoxvirus swinepox</taxon>
    </lineage>
</organism>
<dbReference type="PANTHER" id="PTHR10489:SF627">
    <property type="entry name" value="C-C CHEMOKINE RECEPTOR TYPE 8"/>
    <property type="match status" value="1"/>
</dbReference>
<dbReference type="Gene3D" id="1.20.1070.10">
    <property type="entry name" value="Rhodopsin 7-helix transmembrane proteins"/>
    <property type="match status" value="1"/>
</dbReference>
<feature type="transmembrane region" description="Helical" evidence="9">
    <location>
        <begin position="172"/>
        <end position="191"/>
    </location>
</feature>
<keyword evidence="4 8" id="KW-0297">G-protein coupled receptor</keyword>
<name>A0A881SYD3_SWPV</name>
<sequence length="371" mass="43142">MTSPTNSTMLTYTTNNNYYYDYYEYATITDYYNTINNDITSSSVIKAFTNNCTFFEDTKYHIIVIHIILFLLGSIGNIFVVSVIASKRNKSVTDIYILNLSMSDCIFVFQIPFIVYSKLDQWIFGNILCKIMSVLYYVGFFSNMFIITLMSIDRYFAIVHPIKRQSYRTKRIGILMCCSAWLLSLILSSPVSKLYENIPHMSKDNIYQCTLTNGNNSIITFIKRLMQIEITILGFLIPIIIFVYCYYRIFTTVVRLRNRRKYKSIKIVLIIIVCSLICWIPLYIVLMIATIVSLYTSNIFRHLCLYLNLAYAITFSETVSLARCCINPIIYTLIGEHFRSRISSICSCIYRDNTIKKKLFSRKSSSSSNII</sequence>
<dbReference type="PROSITE" id="PS00237">
    <property type="entry name" value="G_PROTEIN_RECEP_F1_1"/>
    <property type="match status" value="1"/>
</dbReference>
<protein>
    <submittedName>
        <fullName evidence="11">G protein-coupled receptor-like protein</fullName>
    </submittedName>
</protein>
<dbReference type="SUPFAM" id="SSF81321">
    <property type="entry name" value="Family A G protein-coupled receptor-like"/>
    <property type="match status" value="1"/>
</dbReference>
<proteinExistence type="inferred from homology"/>
<feature type="transmembrane region" description="Helical" evidence="9">
    <location>
        <begin position="134"/>
        <end position="152"/>
    </location>
</feature>
<keyword evidence="2 8" id="KW-0812">Transmembrane</keyword>
<dbReference type="GO" id="GO:0007204">
    <property type="term" value="P:positive regulation of cytosolic calcium ion concentration"/>
    <property type="evidence" value="ECO:0007669"/>
    <property type="project" value="TreeGrafter"/>
</dbReference>
<feature type="transmembrane region" description="Helical" evidence="9">
    <location>
        <begin position="267"/>
        <end position="295"/>
    </location>
</feature>
<dbReference type="PRINTS" id="PR00237">
    <property type="entry name" value="GPCRRHODOPSN"/>
</dbReference>
<dbReference type="GO" id="GO:0060326">
    <property type="term" value="P:cell chemotaxis"/>
    <property type="evidence" value="ECO:0007669"/>
    <property type="project" value="TreeGrafter"/>
</dbReference>
<dbReference type="GO" id="GO:0019957">
    <property type="term" value="F:C-C chemokine binding"/>
    <property type="evidence" value="ECO:0007669"/>
    <property type="project" value="TreeGrafter"/>
</dbReference>
<dbReference type="EMBL" id="MW036632">
    <property type="protein sequence ID" value="QQG31638.1"/>
    <property type="molecule type" value="Genomic_DNA"/>
</dbReference>
<dbReference type="GO" id="GO:0016493">
    <property type="term" value="F:C-C chemokine receptor activity"/>
    <property type="evidence" value="ECO:0007669"/>
    <property type="project" value="TreeGrafter"/>
</dbReference>
<feature type="transmembrane region" description="Helical" evidence="9">
    <location>
        <begin position="225"/>
        <end position="247"/>
    </location>
</feature>
<keyword evidence="3 9" id="KW-1133">Transmembrane helix</keyword>
<organismHost>
    <name type="scientific">Sus scrofa</name>
    <name type="common">Pig</name>
    <dbReference type="NCBI Taxonomy" id="9823"/>
</organismHost>
<evidence type="ECO:0000256" key="2">
    <source>
        <dbReference type="ARBA" id="ARBA00022692"/>
    </source>
</evidence>
<dbReference type="CDD" id="cd14984">
    <property type="entry name" value="7tmA_Chemokine_R"/>
    <property type="match status" value="1"/>
</dbReference>
<dbReference type="GO" id="GO:0006955">
    <property type="term" value="P:immune response"/>
    <property type="evidence" value="ECO:0007669"/>
    <property type="project" value="TreeGrafter"/>
</dbReference>
<dbReference type="Pfam" id="PF00001">
    <property type="entry name" value="7tm_1"/>
    <property type="match status" value="1"/>
</dbReference>
<feature type="domain" description="G-protein coupled receptors family 1 profile" evidence="10">
    <location>
        <begin position="76"/>
        <end position="331"/>
    </location>
</feature>
<evidence type="ECO:0000256" key="6">
    <source>
        <dbReference type="ARBA" id="ARBA00023170"/>
    </source>
</evidence>
<dbReference type="GO" id="GO:0016020">
    <property type="term" value="C:membrane"/>
    <property type="evidence" value="ECO:0007669"/>
    <property type="project" value="UniProtKB-SubCell"/>
</dbReference>
<dbReference type="PRINTS" id="PR00657">
    <property type="entry name" value="CCCHEMOKINER"/>
</dbReference>
<dbReference type="InterPro" id="IPR000355">
    <property type="entry name" value="Chemokine_rcpt"/>
</dbReference>